<dbReference type="Proteomes" id="UP000754495">
    <property type="component" value="Unassembled WGS sequence"/>
</dbReference>
<evidence type="ECO:0000313" key="4">
    <source>
        <dbReference type="Proteomes" id="UP000754495"/>
    </source>
</evidence>
<feature type="compositionally biased region" description="Basic residues" evidence="1">
    <location>
        <begin position="127"/>
        <end position="136"/>
    </location>
</feature>
<accession>A0ABX0SLK3</accession>
<protein>
    <recommendedName>
        <fullName evidence="2">PE domain-containing protein</fullName>
    </recommendedName>
</protein>
<evidence type="ECO:0000259" key="2">
    <source>
        <dbReference type="Pfam" id="PF00934"/>
    </source>
</evidence>
<feature type="domain" description="PE" evidence="2">
    <location>
        <begin position="31"/>
        <end position="122"/>
    </location>
</feature>
<reference evidence="3 4" key="1">
    <citation type="submission" date="2020-03" db="EMBL/GenBank/DDBJ databases">
        <title>Sequencing the genomes of 1000 actinobacteria strains.</title>
        <authorList>
            <person name="Klenk H.-P."/>
        </authorList>
    </citation>
    <scope>NUCLEOTIDE SEQUENCE [LARGE SCALE GENOMIC DNA]</scope>
    <source>
        <strain evidence="3 4">DSM 45668</strain>
    </source>
</reference>
<organism evidence="3 4">
    <name type="scientific">Amycolatopsis viridis</name>
    <dbReference type="NCBI Taxonomy" id="185678"/>
    <lineage>
        <taxon>Bacteria</taxon>
        <taxon>Bacillati</taxon>
        <taxon>Actinomycetota</taxon>
        <taxon>Actinomycetes</taxon>
        <taxon>Pseudonocardiales</taxon>
        <taxon>Pseudonocardiaceae</taxon>
        <taxon>Amycolatopsis</taxon>
    </lineage>
</organism>
<dbReference type="EMBL" id="JAANOU010000001">
    <property type="protein sequence ID" value="NIH77868.1"/>
    <property type="molecule type" value="Genomic_DNA"/>
</dbReference>
<proteinExistence type="predicted"/>
<feature type="region of interest" description="Disordered" evidence="1">
    <location>
        <begin position="117"/>
        <end position="136"/>
    </location>
</feature>
<name>A0ABX0SLK3_9PSEU</name>
<evidence type="ECO:0000256" key="1">
    <source>
        <dbReference type="SAM" id="MobiDB-lite"/>
    </source>
</evidence>
<sequence>MAEHDLSGAGQGLVPTLGALGATVPSVPADLRVDPHQLVAVANVIDEQAGALDERIRRNLADLDITAPAQDVISTTAIDAWNRLVARGGSSYAERVRAYVGNLRELAARLRQAAQSYQTGEDEKAATLRRHRPHGS</sequence>
<comment type="caution">
    <text evidence="3">The sequence shown here is derived from an EMBL/GenBank/DDBJ whole genome shotgun (WGS) entry which is preliminary data.</text>
</comment>
<dbReference type="Pfam" id="PF00934">
    <property type="entry name" value="PE"/>
    <property type="match status" value="1"/>
</dbReference>
<keyword evidence="4" id="KW-1185">Reference proteome</keyword>
<dbReference type="InterPro" id="IPR000084">
    <property type="entry name" value="PE-PGRS_N"/>
</dbReference>
<dbReference type="RefSeq" id="WP_167110099.1">
    <property type="nucleotide sequence ID" value="NZ_JAANOU010000001.1"/>
</dbReference>
<gene>
    <name evidence="3" type="ORF">FHX46_000398</name>
</gene>
<evidence type="ECO:0000313" key="3">
    <source>
        <dbReference type="EMBL" id="NIH77868.1"/>
    </source>
</evidence>